<accession>A0A6V7QR40</accession>
<proteinExistence type="predicted"/>
<reference evidence="2" key="1">
    <citation type="submission" date="2020-07" db="EMBL/GenBank/DDBJ databases">
        <authorList>
            <person name="Lin J."/>
        </authorList>
    </citation>
    <scope>NUCLEOTIDE SEQUENCE</scope>
</reference>
<dbReference type="EMBL" id="CAJEUB010000004">
    <property type="protein sequence ID" value="CAD1845702.1"/>
    <property type="molecule type" value="Genomic_DNA"/>
</dbReference>
<sequence length="193" mass="20961">MLQTRRAPINSFPHSLFELLGIVEILHVVDGIVPEFLRGRQLIGSDELPNLGAQFVEDVAQATFALAAEDCSLLLVHLEVAGEGRLPREDPTPAQIPPAPYRSGREAEAEAAEDGGHGLGPPEGPFGRGRGYGLDLDREGGDPLPKAYEVGVLLGALRNWEVVFEWHARKEPSLLDALQEGGHANLMKQHKEI</sequence>
<dbReference type="AlphaFoldDB" id="A0A6V7QR40"/>
<name>A0A6V7QR40_ANACO</name>
<organism evidence="2">
    <name type="scientific">Ananas comosus var. bracteatus</name>
    <name type="common">red pineapple</name>
    <dbReference type="NCBI Taxonomy" id="296719"/>
    <lineage>
        <taxon>Eukaryota</taxon>
        <taxon>Viridiplantae</taxon>
        <taxon>Streptophyta</taxon>
        <taxon>Embryophyta</taxon>
        <taxon>Tracheophyta</taxon>
        <taxon>Spermatophyta</taxon>
        <taxon>Magnoliopsida</taxon>
        <taxon>Liliopsida</taxon>
        <taxon>Poales</taxon>
        <taxon>Bromeliaceae</taxon>
        <taxon>Bromelioideae</taxon>
        <taxon>Ananas</taxon>
    </lineage>
</organism>
<feature type="compositionally biased region" description="Gly residues" evidence="1">
    <location>
        <begin position="117"/>
        <end position="132"/>
    </location>
</feature>
<gene>
    <name evidence="2" type="ORF">CB5_LOCUS28913</name>
</gene>
<feature type="region of interest" description="Disordered" evidence="1">
    <location>
        <begin position="86"/>
        <end position="138"/>
    </location>
</feature>
<evidence type="ECO:0000256" key="1">
    <source>
        <dbReference type="SAM" id="MobiDB-lite"/>
    </source>
</evidence>
<evidence type="ECO:0000313" key="2">
    <source>
        <dbReference type="EMBL" id="CAD1845702.1"/>
    </source>
</evidence>
<protein>
    <submittedName>
        <fullName evidence="2">Uncharacterized protein</fullName>
    </submittedName>
</protein>